<proteinExistence type="predicted"/>
<evidence type="ECO:0000313" key="5">
    <source>
        <dbReference type="EMBL" id="MBP1931357.1"/>
    </source>
</evidence>
<evidence type="ECO:0000256" key="2">
    <source>
        <dbReference type="ARBA" id="ARBA00023125"/>
    </source>
</evidence>
<feature type="domain" description="HTH araC/xylS-type" evidence="4">
    <location>
        <begin position="187"/>
        <end position="285"/>
    </location>
</feature>
<dbReference type="PANTHER" id="PTHR43280:SF28">
    <property type="entry name" value="HTH-TYPE TRANSCRIPTIONAL ACTIVATOR RHAS"/>
    <property type="match status" value="1"/>
</dbReference>
<gene>
    <name evidence="5" type="ORF">J2Z37_001354</name>
</gene>
<dbReference type="Proteomes" id="UP001519343">
    <property type="component" value="Unassembled WGS sequence"/>
</dbReference>
<name>A0ABS4GMR8_9BACL</name>
<dbReference type="InterPro" id="IPR037923">
    <property type="entry name" value="HTH-like"/>
</dbReference>
<accession>A0ABS4GMR8</accession>
<dbReference type="PRINTS" id="PR00032">
    <property type="entry name" value="HTHARAC"/>
</dbReference>
<evidence type="ECO:0000256" key="3">
    <source>
        <dbReference type="ARBA" id="ARBA00023163"/>
    </source>
</evidence>
<dbReference type="EMBL" id="JAGGKT010000002">
    <property type="protein sequence ID" value="MBP1931357.1"/>
    <property type="molecule type" value="Genomic_DNA"/>
</dbReference>
<keyword evidence="1" id="KW-0805">Transcription regulation</keyword>
<evidence type="ECO:0000256" key="1">
    <source>
        <dbReference type="ARBA" id="ARBA00023015"/>
    </source>
</evidence>
<dbReference type="SMART" id="SM00342">
    <property type="entry name" value="HTH_ARAC"/>
    <property type="match status" value="1"/>
</dbReference>
<keyword evidence="3" id="KW-0804">Transcription</keyword>
<dbReference type="InterPro" id="IPR020449">
    <property type="entry name" value="Tscrpt_reg_AraC-type_HTH"/>
</dbReference>
<dbReference type="SUPFAM" id="SSF51215">
    <property type="entry name" value="Regulatory protein AraC"/>
    <property type="match status" value="1"/>
</dbReference>
<dbReference type="SUPFAM" id="SSF46689">
    <property type="entry name" value="Homeodomain-like"/>
    <property type="match status" value="2"/>
</dbReference>
<dbReference type="InterPro" id="IPR018060">
    <property type="entry name" value="HTH_AraC"/>
</dbReference>
<comment type="caution">
    <text evidence="5">The sequence shown here is derived from an EMBL/GenBank/DDBJ whole genome shotgun (WGS) entry which is preliminary data.</text>
</comment>
<dbReference type="InterPro" id="IPR003313">
    <property type="entry name" value="AraC-bd"/>
</dbReference>
<dbReference type="PROSITE" id="PS00041">
    <property type="entry name" value="HTH_ARAC_FAMILY_1"/>
    <property type="match status" value="1"/>
</dbReference>
<evidence type="ECO:0000313" key="6">
    <source>
        <dbReference type="Proteomes" id="UP001519343"/>
    </source>
</evidence>
<dbReference type="PANTHER" id="PTHR43280">
    <property type="entry name" value="ARAC-FAMILY TRANSCRIPTIONAL REGULATOR"/>
    <property type="match status" value="1"/>
</dbReference>
<organism evidence="5 6">
    <name type="scientific">Ammoniphilus resinae</name>
    <dbReference type="NCBI Taxonomy" id="861532"/>
    <lineage>
        <taxon>Bacteria</taxon>
        <taxon>Bacillati</taxon>
        <taxon>Bacillota</taxon>
        <taxon>Bacilli</taxon>
        <taxon>Bacillales</taxon>
        <taxon>Paenibacillaceae</taxon>
        <taxon>Aneurinibacillus group</taxon>
        <taxon>Ammoniphilus</taxon>
    </lineage>
</organism>
<dbReference type="InterPro" id="IPR009057">
    <property type="entry name" value="Homeodomain-like_sf"/>
</dbReference>
<keyword evidence="2" id="KW-0238">DNA-binding</keyword>
<dbReference type="PROSITE" id="PS01124">
    <property type="entry name" value="HTH_ARAC_FAMILY_2"/>
    <property type="match status" value="1"/>
</dbReference>
<keyword evidence="6" id="KW-1185">Reference proteome</keyword>
<dbReference type="InterPro" id="IPR018062">
    <property type="entry name" value="HTH_AraC-typ_CS"/>
</dbReference>
<dbReference type="Gene3D" id="2.60.120.280">
    <property type="entry name" value="Regulatory protein AraC"/>
    <property type="match status" value="1"/>
</dbReference>
<protein>
    <submittedName>
        <fullName evidence="5">AraC-like DNA-binding protein</fullName>
    </submittedName>
</protein>
<reference evidence="5 6" key="1">
    <citation type="submission" date="2021-03" db="EMBL/GenBank/DDBJ databases">
        <title>Genomic Encyclopedia of Type Strains, Phase IV (KMG-IV): sequencing the most valuable type-strain genomes for metagenomic binning, comparative biology and taxonomic classification.</title>
        <authorList>
            <person name="Goeker M."/>
        </authorList>
    </citation>
    <scope>NUCLEOTIDE SEQUENCE [LARGE SCALE GENOMIC DNA]</scope>
    <source>
        <strain evidence="5 6">DSM 24738</strain>
    </source>
</reference>
<sequence>MFKKMRGQQHSYGFRFIEGVSDMPVQLRSVGWEIQTYQGYNWDGRNRKDPDSCLFQYTLSGAGRLEIDGVVHKISPGEAFLVNIPGDHHYYYSDNDTHWEFIYLTFFENNLMPKWRELQKQCGHILKINTDSPVIKKLNQIYEGAVKETITDKFIASSLVYAFVMECYRTVNASLYAPPEQKPAPIVTAIRYIEKYFSEDIRLEDLACEVRLSKYHFARLFSKSVGLSPAQYIRKVRIEKAVQLLNQTEHSVEQIGRSVGFSNGNYFCKVFRKMVGTSPERFREGKDIYSVGELKLR</sequence>
<dbReference type="Pfam" id="PF02311">
    <property type="entry name" value="AraC_binding"/>
    <property type="match status" value="1"/>
</dbReference>
<dbReference type="Pfam" id="PF12833">
    <property type="entry name" value="HTH_18"/>
    <property type="match status" value="1"/>
</dbReference>
<dbReference type="Gene3D" id="1.10.10.60">
    <property type="entry name" value="Homeodomain-like"/>
    <property type="match status" value="2"/>
</dbReference>
<evidence type="ECO:0000259" key="4">
    <source>
        <dbReference type="PROSITE" id="PS01124"/>
    </source>
</evidence>